<proteinExistence type="predicted"/>
<comment type="caution">
    <text evidence="1">The sequence shown here is derived from an EMBL/GenBank/DDBJ whole genome shotgun (WGS) entry which is preliminary data.</text>
</comment>
<gene>
    <name evidence="1" type="ORF">GDO86_013808</name>
</gene>
<dbReference type="Proteomes" id="UP000812440">
    <property type="component" value="Chromosome 8_10"/>
</dbReference>
<protein>
    <submittedName>
        <fullName evidence="1">Uncharacterized protein</fullName>
    </submittedName>
</protein>
<dbReference type="AlphaFoldDB" id="A0A8T2JP75"/>
<evidence type="ECO:0000313" key="1">
    <source>
        <dbReference type="EMBL" id="KAG8446072.1"/>
    </source>
</evidence>
<evidence type="ECO:0000313" key="2">
    <source>
        <dbReference type="Proteomes" id="UP000812440"/>
    </source>
</evidence>
<organism evidence="1 2">
    <name type="scientific">Hymenochirus boettgeri</name>
    <name type="common">Congo dwarf clawed frog</name>
    <dbReference type="NCBI Taxonomy" id="247094"/>
    <lineage>
        <taxon>Eukaryota</taxon>
        <taxon>Metazoa</taxon>
        <taxon>Chordata</taxon>
        <taxon>Craniata</taxon>
        <taxon>Vertebrata</taxon>
        <taxon>Euteleostomi</taxon>
        <taxon>Amphibia</taxon>
        <taxon>Batrachia</taxon>
        <taxon>Anura</taxon>
        <taxon>Pipoidea</taxon>
        <taxon>Pipidae</taxon>
        <taxon>Pipinae</taxon>
        <taxon>Hymenochirus</taxon>
    </lineage>
</organism>
<name>A0A8T2JP75_9PIPI</name>
<sequence length="35" mass="3818">MILPDCRKHRALHTGACTDPFYINTEGTGARSSTP</sequence>
<dbReference type="EMBL" id="JAACNH010000003">
    <property type="protein sequence ID" value="KAG8446072.1"/>
    <property type="molecule type" value="Genomic_DNA"/>
</dbReference>
<keyword evidence="2" id="KW-1185">Reference proteome</keyword>
<accession>A0A8T2JP75</accession>
<reference evidence="1" key="1">
    <citation type="thesis" date="2020" institute="ProQuest LLC" country="789 East Eisenhower Parkway, Ann Arbor, MI, USA">
        <title>Comparative Genomics and Chromosome Evolution.</title>
        <authorList>
            <person name="Mudd A.B."/>
        </authorList>
    </citation>
    <scope>NUCLEOTIDE SEQUENCE</scope>
    <source>
        <strain evidence="1">Female2</strain>
        <tissue evidence="1">Blood</tissue>
    </source>
</reference>